<reference evidence="8" key="3">
    <citation type="submission" date="2016-11" db="EMBL/GenBank/DDBJ databases">
        <authorList>
            <person name="Jaros S."/>
            <person name="Januszkiewicz K."/>
            <person name="Wedrychowicz H."/>
        </authorList>
    </citation>
    <scope>NUCLEOTIDE SEQUENCE [LARGE SCALE GENOMIC DNA]</scope>
    <source>
        <strain evidence="8">DSM 1682</strain>
    </source>
</reference>
<dbReference type="OrthoDB" id="9803397at2"/>
<dbReference type="Gene3D" id="3.30.70.20">
    <property type="match status" value="1"/>
</dbReference>
<evidence type="ECO:0000259" key="4">
    <source>
        <dbReference type="PROSITE" id="PS51379"/>
    </source>
</evidence>
<gene>
    <name evidence="5" type="ORF">CPRO_26160</name>
    <name evidence="6" type="ORF">SAMN02745151_00984</name>
</gene>
<feature type="domain" description="4Fe-4S ferredoxin-type" evidence="4">
    <location>
        <begin position="29"/>
        <end position="56"/>
    </location>
</feature>
<dbReference type="RefSeq" id="WP_066052542.1">
    <property type="nucleotide sequence ID" value="NZ_CP014223.1"/>
</dbReference>
<dbReference type="InterPro" id="IPR017900">
    <property type="entry name" value="4Fe4S_Fe_S_CS"/>
</dbReference>
<accession>A0A0X8VBX1</accession>
<dbReference type="EMBL" id="FQUA01000003">
    <property type="protein sequence ID" value="SHE52869.1"/>
    <property type="molecule type" value="Genomic_DNA"/>
</dbReference>
<proteinExistence type="predicted"/>
<dbReference type="AlphaFoldDB" id="A0A0X8VBX1"/>
<evidence type="ECO:0000313" key="6">
    <source>
        <dbReference type="EMBL" id="SHE52869.1"/>
    </source>
</evidence>
<keyword evidence="3" id="KW-0411">Iron-sulfur</keyword>
<evidence type="ECO:0000313" key="5">
    <source>
        <dbReference type="EMBL" id="AMJ42164.1"/>
    </source>
</evidence>
<keyword evidence="2" id="KW-0408">Iron</keyword>
<name>A0A0X8VBX1_ANAPI</name>
<evidence type="ECO:0000313" key="7">
    <source>
        <dbReference type="Proteomes" id="UP000068026"/>
    </source>
</evidence>
<reference evidence="6" key="4">
    <citation type="submission" date="2016-11" db="EMBL/GenBank/DDBJ databases">
        <authorList>
            <person name="Varghese N."/>
            <person name="Submissions S."/>
        </authorList>
    </citation>
    <scope>NUCLEOTIDE SEQUENCE</scope>
    <source>
        <strain evidence="6">DSM 1682</strain>
    </source>
</reference>
<dbReference type="InterPro" id="IPR017896">
    <property type="entry name" value="4Fe4S_Fe-S-bd"/>
</dbReference>
<dbReference type="PROSITE" id="PS51379">
    <property type="entry name" value="4FE4S_FER_2"/>
    <property type="match status" value="2"/>
</dbReference>
<reference evidence="5 7" key="1">
    <citation type="journal article" date="2016" name="Genome Announc.">
        <title>Complete Genome Sequence of the Amino Acid-Fermenting Clostridium propionicum X2 (DSM 1682).</title>
        <authorList>
            <person name="Poehlein A."/>
            <person name="Schlien K."/>
            <person name="Chowdhury N.P."/>
            <person name="Gottschalk G."/>
            <person name="Buckel W."/>
            <person name="Daniel R."/>
        </authorList>
    </citation>
    <scope>NUCLEOTIDE SEQUENCE [LARGE SCALE GENOMIC DNA]</scope>
    <source>
        <strain evidence="5 7">X2</strain>
    </source>
</reference>
<reference evidence="7" key="2">
    <citation type="submission" date="2016-01" db="EMBL/GenBank/DDBJ databases">
        <authorList>
            <person name="Poehlein A."/>
            <person name="Schlien K."/>
            <person name="Gottschalk G."/>
            <person name="Buckel W."/>
            <person name="Daniel R."/>
        </authorList>
    </citation>
    <scope>NUCLEOTIDE SEQUENCE [LARGE SCALE GENOMIC DNA]</scope>
    <source>
        <strain evidence="7">X2</strain>
    </source>
</reference>
<dbReference type="EMBL" id="CP014223">
    <property type="protein sequence ID" value="AMJ42164.1"/>
    <property type="molecule type" value="Genomic_DNA"/>
</dbReference>
<dbReference type="Proteomes" id="UP000068026">
    <property type="component" value="Chromosome"/>
</dbReference>
<evidence type="ECO:0000313" key="8">
    <source>
        <dbReference type="Proteomes" id="UP000184204"/>
    </source>
</evidence>
<feature type="domain" description="4Fe-4S ferredoxin-type" evidence="4">
    <location>
        <begin position="1"/>
        <end position="28"/>
    </location>
</feature>
<dbReference type="KEGG" id="cpro:CPRO_26160"/>
<dbReference type="GO" id="GO:0051536">
    <property type="term" value="F:iron-sulfur cluster binding"/>
    <property type="evidence" value="ECO:0007669"/>
    <property type="project" value="UniProtKB-KW"/>
</dbReference>
<dbReference type="SUPFAM" id="SSF54862">
    <property type="entry name" value="4Fe-4S ferredoxins"/>
    <property type="match status" value="1"/>
</dbReference>
<sequence>MAHKIGPECIGCGACAGECPTSCIVDAGGVFEIKAADCIDCGTCVGACPTGAIKPE</sequence>
<dbReference type="Proteomes" id="UP000184204">
    <property type="component" value="Unassembled WGS sequence"/>
</dbReference>
<evidence type="ECO:0000256" key="3">
    <source>
        <dbReference type="ARBA" id="ARBA00023014"/>
    </source>
</evidence>
<keyword evidence="7" id="KW-1185">Reference proteome</keyword>
<dbReference type="Pfam" id="PF13187">
    <property type="entry name" value="Fer4_9"/>
    <property type="match status" value="1"/>
</dbReference>
<evidence type="ECO:0000256" key="1">
    <source>
        <dbReference type="ARBA" id="ARBA00022723"/>
    </source>
</evidence>
<dbReference type="GO" id="GO:0046872">
    <property type="term" value="F:metal ion binding"/>
    <property type="evidence" value="ECO:0007669"/>
    <property type="project" value="UniProtKB-KW"/>
</dbReference>
<protein>
    <submittedName>
        <fullName evidence="6">4Fe-4S dicluster domain-containing protein</fullName>
    </submittedName>
    <submittedName>
        <fullName evidence="5">Ferredoxin</fullName>
    </submittedName>
</protein>
<dbReference type="PROSITE" id="PS00198">
    <property type="entry name" value="4FE4S_FER_1"/>
    <property type="match status" value="2"/>
</dbReference>
<keyword evidence="1" id="KW-0479">Metal-binding</keyword>
<organism evidence="6 8">
    <name type="scientific">Anaerotignum propionicum DSM 1682</name>
    <dbReference type="NCBI Taxonomy" id="991789"/>
    <lineage>
        <taxon>Bacteria</taxon>
        <taxon>Bacillati</taxon>
        <taxon>Bacillota</taxon>
        <taxon>Clostridia</taxon>
        <taxon>Lachnospirales</taxon>
        <taxon>Anaerotignaceae</taxon>
        <taxon>Anaerotignum</taxon>
    </lineage>
</organism>
<evidence type="ECO:0000256" key="2">
    <source>
        <dbReference type="ARBA" id="ARBA00023004"/>
    </source>
</evidence>